<dbReference type="GO" id="GO:0046872">
    <property type="term" value="F:metal ion binding"/>
    <property type="evidence" value="ECO:0007669"/>
    <property type="project" value="UniProtKB-KW"/>
</dbReference>
<comment type="pathway">
    <text evidence="4">Protein modification; protein glycosylation.</text>
</comment>
<comment type="catalytic activity">
    <reaction evidence="16">
        <text>an archaeal dolichyl phosphooligosaccharide + [protein]-L-asparagine = an archaeal dolichyl phosphate + a glycoprotein with the oligosaccharide chain attached by N-beta-D-glycosyl linkage to a protein L-asparagine.</text>
        <dbReference type="EC" id="2.4.99.21"/>
    </reaction>
</comment>
<evidence type="ECO:0000313" key="22">
    <source>
        <dbReference type="Proteomes" id="UP000217528"/>
    </source>
</evidence>
<dbReference type="InterPro" id="IPR048307">
    <property type="entry name" value="STT3_N"/>
</dbReference>
<proteinExistence type="inferred from homology"/>
<keyword evidence="12 17" id="KW-1133">Transmembrane helix</keyword>
<keyword evidence="10" id="KW-0479">Metal-binding</keyword>
<protein>
    <recommendedName>
        <fullName evidence="6">dolichyl-phosphooligosaccharide-protein glycotransferase</fullName>
        <ecNumber evidence="6">2.4.99.21</ecNumber>
    </recommendedName>
    <alternativeName>
        <fullName evidence="15">Oligosaccharyl transferase</fullName>
    </alternativeName>
</protein>
<comment type="subcellular location">
    <subcellularLocation>
        <location evidence="3">Cell membrane</location>
        <topology evidence="3">Multi-pass membrane protein</topology>
    </subcellularLocation>
</comment>
<dbReference type="Proteomes" id="UP000217528">
    <property type="component" value="Unassembled WGS sequence"/>
</dbReference>
<name>A0A2A2HDX2_9EURY</name>
<feature type="transmembrane region" description="Helical" evidence="17">
    <location>
        <begin position="152"/>
        <end position="169"/>
    </location>
</feature>
<dbReference type="RefSeq" id="WP_095608562.1">
    <property type="nucleotide sequence ID" value="NZ_LMVN01000012.1"/>
</dbReference>
<dbReference type="PANTHER" id="PTHR13872">
    <property type="entry name" value="DOLICHYL-DIPHOSPHOOLIGOSACCHARIDE--PROTEIN GLYCOSYLTRANSFERASE SUBUNIT"/>
    <property type="match status" value="1"/>
</dbReference>
<evidence type="ECO:0000259" key="18">
    <source>
        <dbReference type="Pfam" id="PF02516"/>
    </source>
</evidence>
<dbReference type="EMBL" id="LMVN01000012">
    <property type="protein sequence ID" value="PAV07496.1"/>
    <property type="molecule type" value="Genomic_DNA"/>
</dbReference>
<dbReference type="EC" id="2.4.99.21" evidence="6"/>
<evidence type="ECO:0000256" key="9">
    <source>
        <dbReference type="ARBA" id="ARBA00022692"/>
    </source>
</evidence>
<dbReference type="InterPro" id="IPR048999">
    <property type="entry name" value="STT3-PglB_core"/>
</dbReference>
<keyword evidence="11" id="KW-0460">Magnesium</keyword>
<evidence type="ECO:0000256" key="15">
    <source>
        <dbReference type="ARBA" id="ARBA00030679"/>
    </source>
</evidence>
<feature type="domain" description="STT3/PglB/AglB core" evidence="19">
    <location>
        <begin position="526"/>
        <end position="669"/>
    </location>
</feature>
<evidence type="ECO:0000256" key="2">
    <source>
        <dbReference type="ARBA" id="ARBA00001946"/>
    </source>
</evidence>
<feature type="domain" description="Oligosaccharyl transferase STT3 N-terminal" evidence="18">
    <location>
        <begin position="27"/>
        <end position="484"/>
    </location>
</feature>
<keyword evidence="9 17" id="KW-0812">Transmembrane</keyword>
<evidence type="ECO:0000256" key="12">
    <source>
        <dbReference type="ARBA" id="ARBA00022989"/>
    </source>
</evidence>
<evidence type="ECO:0000313" key="20">
    <source>
        <dbReference type="EMBL" id="PAV07496.1"/>
    </source>
</evidence>
<sequence>MNSKEVLKKAAPFIIVILLMVTLFAIRAETVNIGGIQNESLKALYEDDNGMPYFTEIDSYYNFRLTENYLETGHLGDTIVNGTDWDSLSTSPDGRAADYQPVIIVLTAFVYKFLNIFTSVSLVQVAYWIGPFIGTLAVIPAYFIVRRATGNDWGAIVAGVIAGAAPAYFSHTYGGFFDTDMFNILLPLLIVLFLIEAVYATKPVWKAVYAAISSVFLALFSLAWSGYTYMVLLTVGTLILYYLASYIMDRHDGKDLSNKKQWFKNNPVTIPAIVFIILTIILLAITVGGSMFESITSVVSLSTSLQSATAGTAYPNVYVSVGEMQVPQVIDIANQSGGVFGLLYALAGLVLFVALLWKKPVTKKQQIEDQPKEIKTKKRVGGKSYTPKTKKQEEEVQEIVEKQFVPGKIEWTEKQQYDNLFLFVLLLLWIVGIAIMLTQGTRFIEQFAVPVSLLSGLFVGYIIKDIDLKTEQYKYVAIIGLIVVLLAAVPPLVSDHTVSSQSVGSTNDDMYNTLTWIKANTPQDTVLASWWDYGHLFTQVADRQVVFDGGSQNNMRAYWIGNALQTSNEDLSAGILRMLANSGEEASNTLDLYTHNTTKTVEVLNKILPMDRNQANAELTGPVGLSQQEANAVLDKTHPAQTKPVDLILSSDMLSKAAWWSYFGTWNFQNQTSTHYSYYPANVQAEQINGKTFILGMDNGVVGVSSSNTNETEGVPMLFAYVDQSKLNKSLNMSTTEDKERMEKELTDGTGNELLKPHKLIYIENNQLSERIVNNNSNMSLIVYNNGGGSYFTVLYDSYLDNAVFTKLYLESGMNTTRFNLTHTEPGISVWNVFEYPTGNTNQAQAVVNKTNNTNTT</sequence>
<evidence type="ECO:0000256" key="16">
    <source>
        <dbReference type="ARBA" id="ARBA00034066"/>
    </source>
</evidence>
<dbReference type="Pfam" id="PF21436">
    <property type="entry name" value="STT3-PglB_core"/>
    <property type="match status" value="1"/>
</dbReference>
<evidence type="ECO:0000256" key="14">
    <source>
        <dbReference type="ARBA" id="ARBA00023211"/>
    </source>
</evidence>
<feature type="transmembrane region" description="Helical" evidence="17">
    <location>
        <begin position="420"/>
        <end position="437"/>
    </location>
</feature>
<dbReference type="OrthoDB" id="82393at2157"/>
<evidence type="ECO:0000256" key="10">
    <source>
        <dbReference type="ARBA" id="ARBA00022723"/>
    </source>
</evidence>
<keyword evidence="22" id="KW-1185">Reference proteome</keyword>
<keyword evidence="13 17" id="KW-0472">Membrane</keyword>
<feature type="transmembrane region" description="Helical" evidence="17">
    <location>
        <begin position="443"/>
        <end position="463"/>
    </location>
</feature>
<dbReference type="Pfam" id="PF02516">
    <property type="entry name" value="STT3"/>
    <property type="match status" value="1"/>
</dbReference>
<evidence type="ECO:0000256" key="3">
    <source>
        <dbReference type="ARBA" id="ARBA00004651"/>
    </source>
</evidence>
<feature type="transmembrane region" description="Helical" evidence="17">
    <location>
        <begin position="181"/>
        <end position="200"/>
    </location>
</feature>
<dbReference type="GO" id="GO:0005886">
    <property type="term" value="C:plasma membrane"/>
    <property type="evidence" value="ECO:0007669"/>
    <property type="project" value="UniProtKB-SubCell"/>
</dbReference>
<feature type="transmembrane region" description="Helical" evidence="17">
    <location>
        <begin position="475"/>
        <end position="493"/>
    </location>
</feature>
<evidence type="ECO:0000259" key="19">
    <source>
        <dbReference type="Pfam" id="PF21436"/>
    </source>
</evidence>
<dbReference type="EMBL" id="LWMS01000045">
    <property type="protein sequence ID" value="PWL07659.1"/>
    <property type="molecule type" value="Genomic_DNA"/>
</dbReference>
<dbReference type="Proteomes" id="UP000246004">
    <property type="component" value="Unassembled WGS sequence"/>
</dbReference>
<reference evidence="20 22" key="2">
    <citation type="journal article" date="2017" name="BMC Genomics">
        <title>Genomic analysis of methanogenic archaea reveals a shift towards energy conservation.</title>
        <authorList>
            <person name="Gilmore S.P."/>
            <person name="Henske J.K."/>
            <person name="Sexton J.A."/>
            <person name="Solomon K.V."/>
            <person name="Seppala S."/>
            <person name="Yoo J.I."/>
            <person name="Huyett L.M."/>
            <person name="Pressman A."/>
            <person name="Cogan J.Z."/>
            <person name="Kivenson V."/>
            <person name="Peng X."/>
            <person name="Tan Y."/>
            <person name="Valentine D.L."/>
            <person name="O'Malley M.A."/>
        </authorList>
    </citation>
    <scope>NUCLEOTIDE SEQUENCE [LARGE SCALE GENOMIC DNA]</scope>
    <source>
        <strain evidence="20 22">1R-7</strain>
    </source>
</reference>
<comment type="similarity">
    <text evidence="5">Belongs to the STT3 family.</text>
</comment>
<comment type="caution">
    <text evidence="20">The sequence shown here is derived from an EMBL/GenBank/DDBJ whole genome shotgun (WGS) entry which is preliminary data.</text>
</comment>
<comment type="cofactor">
    <cofactor evidence="2">
        <name>Mg(2+)</name>
        <dbReference type="ChEBI" id="CHEBI:18420"/>
    </cofactor>
</comment>
<reference evidence="21 23" key="1">
    <citation type="submission" date="2016-04" db="EMBL/GenBank/DDBJ databases">
        <title>Genome sequence of Methanosphaera cuniculi DSM 4103.</title>
        <authorList>
            <person name="Poehlein A."/>
            <person name="Seedorf H."/>
            <person name="Daniel R."/>
        </authorList>
    </citation>
    <scope>NUCLEOTIDE SEQUENCE [LARGE SCALE GENOMIC DNA]</scope>
    <source>
        <strain evidence="21 23">DSM 4103</strain>
    </source>
</reference>
<evidence type="ECO:0000256" key="7">
    <source>
        <dbReference type="ARBA" id="ARBA00022676"/>
    </source>
</evidence>
<gene>
    <name evidence="20" type="ORF">ASJ82_02885</name>
    <name evidence="21" type="ORF">MSCUN_14100</name>
</gene>
<evidence type="ECO:0000256" key="8">
    <source>
        <dbReference type="ARBA" id="ARBA00022679"/>
    </source>
</evidence>
<dbReference type="PANTHER" id="PTHR13872:SF1">
    <property type="entry name" value="DOLICHYL-DIPHOSPHOOLIGOSACCHARIDE--PROTEIN GLYCOSYLTRANSFERASE SUBUNIT STT3B"/>
    <property type="match status" value="1"/>
</dbReference>
<evidence type="ECO:0000256" key="17">
    <source>
        <dbReference type="SAM" id="Phobius"/>
    </source>
</evidence>
<accession>A0A2A2HDX2</accession>
<evidence type="ECO:0000313" key="21">
    <source>
        <dbReference type="EMBL" id="PWL07659.1"/>
    </source>
</evidence>
<organism evidence="20 22">
    <name type="scientific">Methanosphaera cuniculi</name>
    <dbReference type="NCBI Taxonomy" id="1077256"/>
    <lineage>
        <taxon>Archaea</taxon>
        <taxon>Methanobacteriati</taxon>
        <taxon>Methanobacteriota</taxon>
        <taxon>Methanomada group</taxon>
        <taxon>Methanobacteria</taxon>
        <taxon>Methanobacteriales</taxon>
        <taxon>Methanobacteriaceae</taxon>
        <taxon>Methanosphaera</taxon>
    </lineage>
</organism>
<feature type="transmembrane region" description="Helical" evidence="17">
    <location>
        <begin position="125"/>
        <end position="145"/>
    </location>
</feature>
<feature type="transmembrane region" description="Helical" evidence="17">
    <location>
        <begin position="337"/>
        <end position="357"/>
    </location>
</feature>
<dbReference type="InterPro" id="IPR003674">
    <property type="entry name" value="Oligo_trans_STT3"/>
</dbReference>
<dbReference type="Gene3D" id="3.40.50.12610">
    <property type="match status" value="1"/>
</dbReference>
<feature type="transmembrane region" description="Helical" evidence="17">
    <location>
        <begin position="230"/>
        <end position="248"/>
    </location>
</feature>
<dbReference type="AlphaFoldDB" id="A0A2A2HDX2"/>
<evidence type="ECO:0000256" key="6">
    <source>
        <dbReference type="ARBA" id="ARBA00012602"/>
    </source>
</evidence>
<comment type="cofactor">
    <cofactor evidence="1">
        <name>Mn(2+)</name>
        <dbReference type="ChEBI" id="CHEBI:29035"/>
    </cofactor>
</comment>
<keyword evidence="8 21" id="KW-0808">Transferase</keyword>
<evidence type="ECO:0000256" key="5">
    <source>
        <dbReference type="ARBA" id="ARBA00010810"/>
    </source>
</evidence>
<feature type="transmembrane region" description="Helical" evidence="17">
    <location>
        <begin position="268"/>
        <end position="292"/>
    </location>
</feature>
<evidence type="ECO:0000256" key="4">
    <source>
        <dbReference type="ARBA" id="ARBA00004922"/>
    </source>
</evidence>
<dbReference type="GO" id="GO:0004576">
    <property type="term" value="F:oligosaccharyl transferase activity"/>
    <property type="evidence" value="ECO:0007669"/>
    <property type="project" value="InterPro"/>
</dbReference>
<keyword evidence="7" id="KW-0328">Glycosyltransferase</keyword>
<evidence type="ECO:0000313" key="23">
    <source>
        <dbReference type="Proteomes" id="UP000246004"/>
    </source>
</evidence>
<evidence type="ECO:0000256" key="1">
    <source>
        <dbReference type="ARBA" id="ARBA00001936"/>
    </source>
</evidence>
<dbReference type="UniPathway" id="UPA00378"/>
<evidence type="ECO:0000256" key="11">
    <source>
        <dbReference type="ARBA" id="ARBA00022842"/>
    </source>
</evidence>
<keyword evidence="14" id="KW-0464">Manganese</keyword>
<evidence type="ECO:0000256" key="13">
    <source>
        <dbReference type="ARBA" id="ARBA00023136"/>
    </source>
</evidence>
<feature type="transmembrane region" description="Helical" evidence="17">
    <location>
        <begin position="207"/>
        <end position="224"/>
    </location>
</feature>